<evidence type="ECO:0000256" key="6">
    <source>
        <dbReference type="SAM" id="Coils"/>
    </source>
</evidence>
<dbReference type="InterPro" id="IPR044822">
    <property type="entry name" value="Myb_DNA-bind_4"/>
</dbReference>
<dbReference type="Gene3D" id="1.10.10.60">
    <property type="entry name" value="Homeodomain-like"/>
    <property type="match status" value="3"/>
</dbReference>
<dbReference type="STRING" id="121845.A0A1S3CUD2"/>
<keyword evidence="6" id="KW-0175">Coiled coil</keyword>
<evidence type="ECO:0000313" key="11">
    <source>
        <dbReference type="RefSeq" id="XP_008468014.1"/>
    </source>
</evidence>
<feature type="region of interest" description="Disordered" evidence="7">
    <location>
        <begin position="1"/>
        <end position="22"/>
    </location>
</feature>
<feature type="domain" description="Myb/SANT-like DNA-binding" evidence="8">
    <location>
        <begin position="27"/>
        <end position="109"/>
    </location>
</feature>
<feature type="domain" description="Myb/SANT-like DNA-binding" evidence="8">
    <location>
        <begin position="162"/>
        <end position="251"/>
    </location>
</feature>
<evidence type="ECO:0000256" key="2">
    <source>
        <dbReference type="ARBA" id="ARBA00023015"/>
    </source>
</evidence>
<evidence type="ECO:0000256" key="1">
    <source>
        <dbReference type="ARBA" id="ARBA00004123"/>
    </source>
</evidence>
<dbReference type="Pfam" id="PF13837">
    <property type="entry name" value="Myb_DNA-bind_4"/>
    <property type="match status" value="3"/>
</dbReference>
<dbReference type="Proteomes" id="UP000079169">
    <property type="component" value="Unplaced"/>
</dbReference>
<keyword evidence="5" id="KW-0539">Nucleus</keyword>
<dbReference type="PANTHER" id="PTHR21654:SF84">
    <property type="entry name" value="SI:DKEY-66I24.7"/>
    <property type="match status" value="1"/>
</dbReference>
<evidence type="ECO:0000313" key="9">
    <source>
        <dbReference type="Proteomes" id="UP000079169"/>
    </source>
</evidence>
<keyword evidence="2" id="KW-0805">Transcription regulation</keyword>
<feature type="compositionally biased region" description="Acidic residues" evidence="7">
    <location>
        <begin position="1"/>
        <end position="15"/>
    </location>
</feature>
<dbReference type="GeneID" id="103505458"/>
<keyword evidence="4" id="KW-0804">Transcription</keyword>
<protein>
    <submittedName>
        <fullName evidence="10 11">Uncharacterized protein LOC103505458 isoform X2</fullName>
    </submittedName>
</protein>
<dbReference type="PaxDb" id="121845-A0A1S3CUD2"/>
<sequence>MTFDDMSDFNEDTQDFVDQPESGEKFRWPSKAVKLLLNLRFGMENEFLHSTGKKIRLWDVISEKMKKENYNVSGPLCFSKYRNLTATYRRRKEMGPSYCRWEHFELMDSHLGSQSENILEETYETSSEQTYEADSQKPTIYIIEQIDGEELVHSEENSSNFQWTIPAVTLLLNLRFQLKREFSSKSLNYGRKSELWESISKVMQQHNYNVTGYMCDCKYRNLLSTYRKNKEKMGVTGDSHCPWVHFDLMDKHLGHGSTVEETEESNYASHSALNNDLVQEVEEVVKNSKGVVHYQWAPDAIRLLLNLRFEKDEDFQNPHSKKAMLWDEISKRMQNEDYHVTGHMCYSKYRTLLHTYRRVKEKQVRTGYAFTRWEFFELMDSHISYLEDKPASKSSTKDLGLSDLIEVTQSEVEDEDDDYDGVDGDNGESEAETTVGSKRKLSKFSISDYLQYKLRADEKKRQDYVVLEEKRLRLEEKRLELEQKKIEVLQTLVTALKKRQT</sequence>
<dbReference type="GO" id="GO:0010468">
    <property type="term" value="P:regulation of gene expression"/>
    <property type="evidence" value="ECO:0007669"/>
    <property type="project" value="UniProtKB-ARBA"/>
</dbReference>
<dbReference type="AlphaFoldDB" id="A0A1S3CUD2"/>
<dbReference type="OMA" id="NEDTQDF"/>
<evidence type="ECO:0000256" key="5">
    <source>
        <dbReference type="ARBA" id="ARBA00023242"/>
    </source>
</evidence>
<accession>A0A1S3CUD2</accession>
<evidence type="ECO:0000256" key="7">
    <source>
        <dbReference type="SAM" id="MobiDB-lite"/>
    </source>
</evidence>
<feature type="coiled-coil region" evidence="6">
    <location>
        <begin position="464"/>
        <end position="499"/>
    </location>
</feature>
<keyword evidence="3" id="KW-0238">DNA-binding</keyword>
<evidence type="ECO:0000259" key="8">
    <source>
        <dbReference type="Pfam" id="PF13837"/>
    </source>
</evidence>
<reference evidence="10 11" key="1">
    <citation type="submission" date="2025-04" db="UniProtKB">
        <authorList>
            <consortium name="RefSeq"/>
        </authorList>
    </citation>
    <scope>IDENTIFICATION</scope>
</reference>
<evidence type="ECO:0000256" key="3">
    <source>
        <dbReference type="ARBA" id="ARBA00023125"/>
    </source>
</evidence>
<proteinExistence type="predicted"/>
<evidence type="ECO:0000256" key="4">
    <source>
        <dbReference type="ARBA" id="ARBA00023163"/>
    </source>
</evidence>
<name>A0A1S3CUD2_DIACI</name>
<gene>
    <name evidence="10 11" type="primary">LOC103505458</name>
</gene>
<feature type="compositionally biased region" description="Acidic residues" evidence="7">
    <location>
        <begin position="411"/>
        <end position="431"/>
    </location>
</feature>
<dbReference type="RefSeq" id="XP_008468013.1">
    <property type="nucleotide sequence ID" value="XM_008469791.3"/>
</dbReference>
<dbReference type="RefSeq" id="XP_008468014.1">
    <property type="nucleotide sequence ID" value="XM_008469792.3"/>
</dbReference>
<feature type="domain" description="Myb/SANT-like DNA-binding" evidence="8">
    <location>
        <begin position="294"/>
        <end position="381"/>
    </location>
</feature>
<comment type="subcellular location">
    <subcellularLocation>
        <location evidence="1">Nucleus</location>
    </subcellularLocation>
</comment>
<feature type="region of interest" description="Disordered" evidence="7">
    <location>
        <begin position="411"/>
        <end position="436"/>
    </location>
</feature>
<dbReference type="GO" id="GO:0005634">
    <property type="term" value="C:nucleus"/>
    <property type="evidence" value="ECO:0007669"/>
    <property type="project" value="UniProtKB-SubCell"/>
</dbReference>
<organism evidence="9 11">
    <name type="scientific">Diaphorina citri</name>
    <name type="common">Asian citrus psyllid</name>
    <dbReference type="NCBI Taxonomy" id="121845"/>
    <lineage>
        <taxon>Eukaryota</taxon>
        <taxon>Metazoa</taxon>
        <taxon>Ecdysozoa</taxon>
        <taxon>Arthropoda</taxon>
        <taxon>Hexapoda</taxon>
        <taxon>Insecta</taxon>
        <taxon>Pterygota</taxon>
        <taxon>Neoptera</taxon>
        <taxon>Paraneoptera</taxon>
        <taxon>Hemiptera</taxon>
        <taxon>Sternorrhyncha</taxon>
        <taxon>Psylloidea</taxon>
        <taxon>Psyllidae</taxon>
        <taxon>Diaphorininae</taxon>
        <taxon>Diaphorina</taxon>
    </lineage>
</organism>
<evidence type="ECO:0000313" key="10">
    <source>
        <dbReference type="RefSeq" id="XP_008468013.1"/>
    </source>
</evidence>
<dbReference type="PANTHER" id="PTHR21654">
    <property type="entry name" value="FI21293P1"/>
    <property type="match status" value="1"/>
</dbReference>
<dbReference type="GO" id="GO:0003677">
    <property type="term" value="F:DNA binding"/>
    <property type="evidence" value="ECO:0007669"/>
    <property type="project" value="UniProtKB-KW"/>
</dbReference>
<keyword evidence="9" id="KW-1185">Reference proteome</keyword>